<dbReference type="Proteomes" id="UP000620075">
    <property type="component" value="Unassembled WGS sequence"/>
</dbReference>
<feature type="signal peptide" evidence="5">
    <location>
        <begin position="1"/>
        <end position="30"/>
    </location>
</feature>
<dbReference type="PANTHER" id="PTHR30483">
    <property type="entry name" value="LEUCINE-SPECIFIC-BINDING PROTEIN"/>
    <property type="match status" value="1"/>
</dbReference>
<organism evidence="7 8">
    <name type="scientific">Candidatus Dormiibacter inghamiae</name>
    <dbReference type="NCBI Taxonomy" id="3127013"/>
    <lineage>
        <taxon>Bacteria</taxon>
        <taxon>Bacillati</taxon>
        <taxon>Candidatus Dormiibacterota</taxon>
        <taxon>Candidatus Dormibacteria</taxon>
        <taxon>Candidatus Dormibacterales</taxon>
        <taxon>Candidatus Dormibacteraceae</taxon>
        <taxon>Candidatus Dormiibacter</taxon>
    </lineage>
</organism>
<proteinExistence type="inferred from homology"/>
<evidence type="ECO:0000256" key="1">
    <source>
        <dbReference type="ARBA" id="ARBA00010062"/>
    </source>
</evidence>
<evidence type="ECO:0000313" key="7">
    <source>
        <dbReference type="EMBL" id="MBJ7604560.1"/>
    </source>
</evidence>
<dbReference type="InterPro" id="IPR051010">
    <property type="entry name" value="BCAA_transport"/>
</dbReference>
<name>A0A934KM47_9BACT</name>
<keyword evidence="3 5" id="KW-0732">Signal</keyword>
<feature type="domain" description="Leucine-binding protein" evidence="6">
    <location>
        <begin position="35"/>
        <end position="375"/>
    </location>
</feature>
<feature type="chain" id="PRO_5037691416" evidence="5">
    <location>
        <begin position="31"/>
        <end position="414"/>
    </location>
</feature>
<dbReference type="InterPro" id="IPR028081">
    <property type="entry name" value="Leu-bd"/>
</dbReference>
<dbReference type="PANTHER" id="PTHR30483:SF6">
    <property type="entry name" value="PERIPLASMIC BINDING PROTEIN OF ABC TRANSPORTER FOR NATURAL AMINO ACIDS"/>
    <property type="match status" value="1"/>
</dbReference>
<comment type="similarity">
    <text evidence="1">Belongs to the leucine-binding protein family.</text>
</comment>
<evidence type="ECO:0000256" key="5">
    <source>
        <dbReference type="SAM" id="SignalP"/>
    </source>
</evidence>
<evidence type="ECO:0000259" key="6">
    <source>
        <dbReference type="Pfam" id="PF13458"/>
    </source>
</evidence>
<dbReference type="EMBL" id="JAEKNQ010000059">
    <property type="protein sequence ID" value="MBJ7604560.1"/>
    <property type="molecule type" value="Genomic_DNA"/>
</dbReference>
<protein>
    <submittedName>
        <fullName evidence="7">ABC transporter substrate-binding protein</fullName>
    </submittedName>
</protein>
<evidence type="ECO:0000256" key="3">
    <source>
        <dbReference type="ARBA" id="ARBA00022729"/>
    </source>
</evidence>
<dbReference type="SUPFAM" id="SSF53822">
    <property type="entry name" value="Periplasmic binding protein-like I"/>
    <property type="match status" value="1"/>
</dbReference>
<dbReference type="Gene3D" id="3.40.50.2300">
    <property type="match status" value="2"/>
</dbReference>
<dbReference type="CDD" id="cd06332">
    <property type="entry name" value="PBP1_aromatic_compounds-like"/>
    <property type="match status" value="1"/>
</dbReference>
<sequence length="414" mass="44316">MIINRLRHIACAASCLLLAAACGSSGGSSAQNSGPIKVGFILPQTGNFAANGQDEQNGWNVAMKEVGDTVGGRKIQTIFTDDAADPNQGLSAARQLVETQKADLLIGPLAANVGLAVRSYVASSGIPTLYISACSSELATSQKTTNLILTGWTCDQPTLNFGKYVYEKLGYHHITTVAMDYAFGWQGTGGFTSSFEAAGGKIDKQIWAPINAPDYSPYVAEIPNNTDAVFNLSAGTASVRFTSAYKQFGLKGKIPLIAGGTMTDWSVLRSESPDTVLGVITVLQYADGIDSPANNKFVEEYKAATGNYPSYYAESAYASYKLIYAVMKKRNGATSDRQAVIKDLKTTQFQAPRGPVSISTDTNSPIQNIYIRRVALVDGALRNVVVDTIKASQPWGPLPKDQWEKQAPKYSRSG</sequence>
<comment type="caution">
    <text evidence="7">The sequence shown here is derived from an EMBL/GenBank/DDBJ whole genome shotgun (WGS) entry which is preliminary data.</text>
</comment>
<gene>
    <name evidence="7" type="ORF">JF888_15500</name>
</gene>
<keyword evidence="2" id="KW-0813">Transport</keyword>
<evidence type="ECO:0000256" key="4">
    <source>
        <dbReference type="ARBA" id="ARBA00022970"/>
    </source>
</evidence>
<dbReference type="PRINTS" id="PR00337">
    <property type="entry name" value="LEUILEVALBP"/>
</dbReference>
<accession>A0A934KM47</accession>
<evidence type="ECO:0000256" key="2">
    <source>
        <dbReference type="ARBA" id="ARBA00022448"/>
    </source>
</evidence>
<dbReference type="RefSeq" id="WP_338182402.1">
    <property type="nucleotide sequence ID" value="NZ_JAEKNQ010000059.1"/>
</dbReference>
<dbReference type="InterPro" id="IPR028082">
    <property type="entry name" value="Peripla_BP_I"/>
</dbReference>
<dbReference type="GO" id="GO:0006865">
    <property type="term" value="P:amino acid transport"/>
    <property type="evidence" value="ECO:0007669"/>
    <property type="project" value="UniProtKB-KW"/>
</dbReference>
<dbReference type="AlphaFoldDB" id="A0A934KM47"/>
<dbReference type="Pfam" id="PF13458">
    <property type="entry name" value="Peripla_BP_6"/>
    <property type="match status" value="1"/>
</dbReference>
<keyword evidence="4" id="KW-0029">Amino-acid transport</keyword>
<dbReference type="InterPro" id="IPR000709">
    <property type="entry name" value="Leu_Ile_Val-bd"/>
</dbReference>
<reference evidence="7 8" key="1">
    <citation type="submission" date="2020-10" db="EMBL/GenBank/DDBJ databases">
        <title>Ca. Dormibacterota MAGs.</title>
        <authorList>
            <person name="Montgomery K."/>
        </authorList>
    </citation>
    <scope>NUCLEOTIDE SEQUENCE [LARGE SCALE GENOMIC DNA]</scope>
    <source>
        <strain evidence="7">SC8811_S16_3</strain>
    </source>
</reference>
<dbReference type="PROSITE" id="PS51257">
    <property type="entry name" value="PROKAR_LIPOPROTEIN"/>
    <property type="match status" value="1"/>
</dbReference>
<evidence type="ECO:0000313" key="8">
    <source>
        <dbReference type="Proteomes" id="UP000620075"/>
    </source>
</evidence>